<dbReference type="Pfam" id="PF13424">
    <property type="entry name" value="TPR_12"/>
    <property type="match status" value="6"/>
</dbReference>
<feature type="repeat" description="TPR" evidence="1">
    <location>
        <begin position="528"/>
        <end position="561"/>
    </location>
</feature>
<evidence type="ECO:0000256" key="2">
    <source>
        <dbReference type="SAM" id="SignalP"/>
    </source>
</evidence>
<feature type="repeat" description="TPR" evidence="1">
    <location>
        <begin position="488"/>
        <end position="521"/>
    </location>
</feature>
<feature type="repeat" description="TPR" evidence="1">
    <location>
        <begin position="448"/>
        <end position="481"/>
    </location>
</feature>
<name>K9VG33_9CYAN</name>
<dbReference type="EMBL" id="CP003614">
    <property type="protein sequence ID" value="AFZ07033.1"/>
    <property type="molecule type" value="Genomic_DNA"/>
</dbReference>
<dbReference type="eggNOG" id="COG0457">
    <property type="taxonomic scope" value="Bacteria"/>
</dbReference>
<dbReference type="eggNOG" id="COG4995">
    <property type="taxonomic scope" value="Bacteria"/>
</dbReference>
<keyword evidence="1" id="KW-0802">TPR repeat</keyword>
<evidence type="ECO:0000313" key="5">
    <source>
        <dbReference type="Proteomes" id="UP000010478"/>
    </source>
</evidence>
<feature type="repeat" description="TPR" evidence="1">
    <location>
        <begin position="288"/>
        <end position="321"/>
    </location>
</feature>
<feature type="repeat" description="TPR" evidence="1">
    <location>
        <begin position="128"/>
        <end position="161"/>
    </location>
</feature>
<evidence type="ECO:0000256" key="1">
    <source>
        <dbReference type="PROSITE-ProRule" id="PRU00339"/>
    </source>
</evidence>
<dbReference type="RefSeq" id="WP_015176322.1">
    <property type="nucleotide sequence ID" value="NC_019729.1"/>
</dbReference>
<keyword evidence="2" id="KW-0732">Signal</keyword>
<dbReference type="HOGENOM" id="CLU_002404_0_1_3"/>
<feature type="signal peptide" evidence="2">
    <location>
        <begin position="1"/>
        <end position="26"/>
    </location>
</feature>
<dbReference type="SMART" id="SM00028">
    <property type="entry name" value="TPR"/>
    <property type="match status" value="13"/>
</dbReference>
<dbReference type="Pfam" id="PF12770">
    <property type="entry name" value="CHAT"/>
    <property type="match status" value="1"/>
</dbReference>
<dbReference type="AlphaFoldDB" id="K9VG33"/>
<protein>
    <submittedName>
        <fullName evidence="4">Tetratricopeptide TPR_1 repeat-containing protein</fullName>
    </submittedName>
</protein>
<feature type="repeat" description="TPR" evidence="1">
    <location>
        <begin position="328"/>
        <end position="361"/>
    </location>
</feature>
<dbReference type="Proteomes" id="UP000010478">
    <property type="component" value="Chromosome"/>
</dbReference>
<feature type="domain" description="CHAT" evidence="3">
    <location>
        <begin position="819"/>
        <end position="1137"/>
    </location>
</feature>
<feature type="repeat" description="TPR" evidence="1">
    <location>
        <begin position="408"/>
        <end position="441"/>
    </location>
</feature>
<dbReference type="OrthoDB" id="434769at2"/>
<dbReference type="PROSITE" id="PS50005">
    <property type="entry name" value="TPR"/>
    <property type="match status" value="10"/>
</dbReference>
<feature type="repeat" description="TPR" evidence="1">
    <location>
        <begin position="368"/>
        <end position="401"/>
    </location>
</feature>
<organism evidence="4 5">
    <name type="scientific">Phormidium nigroviride PCC 7112</name>
    <dbReference type="NCBI Taxonomy" id="179408"/>
    <lineage>
        <taxon>Bacteria</taxon>
        <taxon>Bacillati</taxon>
        <taxon>Cyanobacteriota</taxon>
        <taxon>Cyanophyceae</taxon>
        <taxon>Oscillatoriophycideae</taxon>
        <taxon>Oscillatoriales</taxon>
        <taxon>Oscillatoriaceae</taxon>
        <taxon>Phormidium</taxon>
    </lineage>
</organism>
<dbReference type="PANTHER" id="PTHR10098:SF108">
    <property type="entry name" value="TETRATRICOPEPTIDE REPEAT PROTEIN 28"/>
    <property type="match status" value="1"/>
</dbReference>
<dbReference type="InterPro" id="IPR024983">
    <property type="entry name" value="CHAT_dom"/>
</dbReference>
<proteinExistence type="predicted"/>
<feature type="repeat" description="TPR" evidence="1">
    <location>
        <begin position="168"/>
        <end position="201"/>
    </location>
</feature>
<dbReference type="PANTHER" id="PTHR10098">
    <property type="entry name" value="RAPSYN-RELATED"/>
    <property type="match status" value="1"/>
</dbReference>
<dbReference type="STRING" id="179408.Osc7112_2619"/>
<dbReference type="Gene3D" id="1.25.40.10">
    <property type="entry name" value="Tetratricopeptide repeat domain"/>
    <property type="match status" value="3"/>
</dbReference>
<reference evidence="4 5" key="1">
    <citation type="submission" date="2012-05" db="EMBL/GenBank/DDBJ databases">
        <title>Finished chromosome of genome of Oscillatoria sp. PCC 7112.</title>
        <authorList>
            <consortium name="US DOE Joint Genome Institute"/>
            <person name="Gugger M."/>
            <person name="Coursin T."/>
            <person name="Rippka R."/>
            <person name="Tandeau De Marsac N."/>
            <person name="Huntemann M."/>
            <person name="Wei C.-L."/>
            <person name="Han J."/>
            <person name="Detter J.C."/>
            <person name="Han C."/>
            <person name="Tapia R."/>
            <person name="Davenport K."/>
            <person name="Daligault H."/>
            <person name="Erkkila T."/>
            <person name="Gu W."/>
            <person name="Munk A.C.C."/>
            <person name="Teshima H."/>
            <person name="Xu Y."/>
            <person name="Chain P."/>
            <person name="Chen A."/>
            <person name="Krypides N."/>
            <person name="Mavromatis K."/>
            <person name="Markowitz V."/>
            <person name="Szeto E."/>
            <person name="Ivanova N."/>
            <person name="Mikhailova N."/>
            <person name="Ovchinnikova G."/>
            <person name="Pagani I."/>
            <person name="Pati A."/>
            <person name="Goodwin L."/>
            <person name="Peters L."/>
            <person name="Pitluck S."/>
            <person name="Woyke T."/>
            <person name="Kerfeld C."/>
        </authorList>
    </citation>
    <scope>NUCLEOTIDE SEQUENCE [LARGE SCALE GENOMIC DNA]</scope>
    <source>
        <strain evidence="4 5">PCC 7112</strain>
    </source>
</reference>
<gene>
    <name evidence="4" type="ORF">Osc7112_2619</name>
</gene>
<dbReference type="InterPro" id="IPR019734">
    <property type="entry name" value="TPR_rpt"/>
</dbReference>
<evidence type="ECO:0000313" key="4">
    <source>
        <dbReference type="EMBL" id="AFZ07033.1"/>
    </source>
</evidence>
<dbReference type="InterPro" id="IPR011990">
    <property type="entry name" value="TPR-like_helical_dom_sf"/>
</dbReference>
<dbReference type="SUPFAM" id="SSF48452">
    <property type="entry name" value="TPR-like"/>
    <property type="match status" value="4"/>
</dbReference>
<keyword evidence="5" id="KW-1185">Reference proteome</keyword>
<evidence type="ECO:0000259" key="3">
    <source>
        <dbReference type="Pfam" id="PF12770"/>
    </source>
</evidence>
<feature type="chain" id="PRO_5003936860" evidence="2">
    <location>
        <begin position="27"/>
        <end position="1139"/>
    </location>
</feature>
<accession>K9VG33</accession>
<feature type="repeat" description="TPR" evidence="1">
    <location>
        <begin position="248"/>
        <end position="281"/>
    </location>
</feature>
<sequence length="1139" mass="125466" precursor="true">MFDRTQWVLAGMSIALSLQLSQPVAAAVPVGKVLQTAQTNSSEAAQKAFKEGAQLYQQGTVEAKRSAIVKLEEALKLYREAGDNRGQALSLLGLGSVCSDLGEKQKALEYYSQSLTLFRALGDRSLEATILNNIGLVYSELGEKQKALEYYSQSLPLFRALSNRGGEAGTLNNIGKVYNDLGEKQKALEYYSQSLPLFRARGDRGGEASTLNNIGSVCDDLGEKQKALEYYSQSLPLFRARGDRSGEAVTLANIGLVYSALGEKQKALEYYSQSLPLSRATGDRGGEATTLNNIGSVYSALGEKQKALEYYSQSLPLRRATGDRAGEATTLSNIGSVYSALGEKQKALEYYSQSLPLRRATGDRAGEATTLSNIGTVYSELGEKQKALEYYSQSLPLRRATGDRAGEATTLNGIGLVYSELGEKQKALEYYSQSLPLSRATGDRAGEADTLNNIGSVYDDLGEKQKALEYYSQSLPLRRATGDRAGEATTLNNIGNVYDDLGEKQKALEYYSQSLPLSRATGDRAGEATTLNNIGALYSELREQQKALEYYSQSLPLSRAVGNRSGEAATLFQIAFAKRDQNNLTEALTDIESSLKIIENLRTKIASPELRTSYFSTVQGYYEFYIDLLMQLHEQQPNSNYNIKALEASERSRARSLLELLFESNANIREGISPDLLQQEKSLQQQLDAIEKQRIQELSRSNPNQTKIDEIDSRRLALLQQYQQIQAQIRSASPRYAALTQPQPLTLPEIQKQILDENTILLQYSLGKYRSYLWVVTSTGLTSYELPSQVDIETAARNFRDAITSPIQRDIPQKVAEASANLSQLILQPAAALLGNKRLLIVPDGVLHYTPFPALTLPQTRGQNTNVPLIASHEIITLPSASTLAILRQNYGDRKPPGRTLAILADPVFSPDDERIKGKITQATAEKLEANNLGLNRSLRASNRGWPPDRLPFTRQEAQTISSLFPSASSRQIFDFDASRPTATDGQLANYQIVHFATHGLANSKNPELSGILMSMVDDKGNLVNGFLRLTDIFNLKLAANLVVLSACQSGMGQNVKGEGMVGLTRGFMYAGAQRVAVSLWSVDDEGTAVLMQKFYQKMLQQKLAPAAALRAAQMEMMRIEKWKSPYYWAAFTLQGEWK</sequence>
<dbReference type="KEGG" id="oni:Osc7112_2619"/>